<evidence type="ECO:0000313" key="4">
    <source>
        <dbReference type="EMBL" id="VUC31614.1"/>
    </source>
</evidence>
<evidence type="ECO:0000256" key="1">
    <source>
        <dbReference type="ARBA" id="ARBA00010211"/>
    </source>
</evidence>
<gene>
    <name evidence="4" type="ORF">CLO192961_LOCUS305611</name>
</gene>
<dbReference type="InterPro" id="IPR011234">
    <property type="entry name" value="Fumarylacetoacetase-like_C"/>
</dbReference>
<dbReference type="PANTHER" id="PTHR11820:SF7">
    <property type="entry name" value="ACYLPYRUVASE FAHD1, MITOCHONDRIAL"/>
    <property type="match status" value="1"/>
</dbReference>
<dbReference type="Gene3D" id="3.90.850.10">
    <property type="entry name" value="Fumarylacetoacetase-like, C-terminal domain"/>
    <property type="match status" value="1"/>
</dbReference>
<comment type="similarity">
    <text evidence="1">Belongs to the FAH family.</text>
</comment>
<evidence type="ECO:0000313" key="5">
    <source>
        <dbReference type="Proteomes" id="UP000766486"/>
    </source>
</evidence>
<dbReference type="Proteomes" id="UP000766486">
    <property type="component" value="Unassembled WGS sequence"/>
</dbReference>
<feature type="domain" description="Fumarylacetoacetase-like C-terminal" evidence="3">
    <location>
        <begin position="80"/>
        <end position="289"/>
    </location>
</feature>
<keyword evidence="2" id="KW-0479">Metal-binding</keyword>
<proteinExistence type="inferred from homology"/>
<reference evidence="4 5" key="1">
    <citation type="submission" date="2019-06" db="EMBL/GenBank/DDBJ databases">
        <authorList>
            <person name="Broberg M."/>
        </authorList>
    </citation>
    <scope>NUCLEOTIDE SEQUENCE [LARGE SCALE GENOMIC DNA]</scope>
</reference>
<keyword evidence="5" id="KW-1185">Reference proteome</keyword>
<dbReference type="EMBL" id="CABFNS010000833">
    <property type="protein sequence ID" value="VUC31614.1"/>
    <property type="molecule type" value="Genomic_DNA"/>
</dbReference>
<dbReference type="InterPro" id="IPR036663">
    <property type="entry name" value="Fumarylacetoacetase_C_sf"/>
</dbReference>
<protein>
    <recommendedName>
        <fullName evidence="3">Fumarylacetoacetase-like C-terminal domain-containing protein</fullName>
    </recommendedName>
</protein>
<organism evidence="4 5">
    <name type="scientific">Bionectria ochroleuca</name>
    <name type="common">Gliocladium roseum</name>
    <dbReference type="NCBI Taxonomy" id="29856"/>
    <lineage>
        <taxon>Eukaryota</taxon>
        <taxon>Fungi</taxon>
        <taxon>Dikarya</taxon>
        <taxon>Ascomycota</taxon>
        <taxon>Pezizomycotina</taxon>
        <taxon>Sordariomycetes</taxon>
        <taxon>Hypocreomycetidae</taxon>
        <taxon>Hypocreales</taxon>
        <taxon>Bionectriaceae</taxon>
        <taxon>Clonostachys</taxon>
    </lineage>
</organism>
<comment type="caution">
    <text evidence="4">The sequence shown here is derived from an EMBL/GenBank/DDBJ whole genome shotgun (WGS) entry which is preliminary data.</text>
</comment>
<dbReference type="PANTHER" id="PTHR11820">
    <property type="entry name" value="ACYLPYRUVASE"/>
    <property type="match status" value="1"/>
</dbReference>
<accession>A0ABY6UK78</accession>
<dbReference type="Pfam" id="PF01557">
    <property type="entry name" value="FAA_hydrolase"/>
    <property type="match status" value="1"/>
</dbReference>
<evidence type="ECO:0000256" key="2">
    <source>
        <dbReference type="ARBA" id="ARBA00022723"/>
    </source>
</evidence>
<dbReference type="SUPFAM" id="SSF56529">
    <property type="entry name" value="FAH"/>
    <property type="match status" value="1"/>
</dbReference>
<evidence type="ECO:0000259" key="3">
    <source>
        <dbReference type="Pfam" id="PF01557"/>
    </source>
</evidence>
<sequence>MALPRFSRLVRFVPRSDTAKILIGQPVSQHIDVGLALYQGADVQAEVFSGASVLAPGEATGKTETISRVLSPLASSEVGTIRCIGLNYKQHAEEVKMDIPTVPTVFLKPNDALGDPWPSPTILPKLSQKDDCADYEAELAVIIGKPAKNVTEAEAMDYVLGYSAANDISSRTSQFNTSQWCFSKGFDGSCPLGPTIVSKSLIPDPSKLHIRGLKNGKVLQDCSLDSDLIFSIPQIVSFLSQSSTLPAGTVIITGTPAGVGAGKSPKVTLKHGDTYSVELQPFIGTLINVFENEA</sequence>
<name>A0ABY6UK78_BIOOC</name>